<evidence type="ECO:0000259" key="5">
    <source>
        <dbReference type="SMART" id="SM00560"/>
    </source>
</evidence>
<dbReference type="SUPFAM" id="SSF51126">
    <property type="entry name" value="Pectin lyase-like"/>
    <property type="match status" value="1"/>
</dbReference>
<feature type="domain" description="LamG-like jellyroll fold" evidence="5">
    <location>
        <begin position="118"/>
        <end position="255"/>
    </location>
</feature>
<feature type="region of interest" description="Disordered" evidence="3">
    <location>
        <begin position="1054"/>
        <end position="1083"/>
    </location>
</feature>
<accession>A0A1G1Y3Z1</accession>
<proteinExistence type="predicted"/>
<dbReference type="PANTHER" id="PTHR42535">
    <property type="entry name" value="OOKINETE PROTEIN, PUTATIVE-RELATED"/>
    <property type="match status" value="1"/>
</dbReference>
<dbReference type="InterPro" id="IPR006626">
    <property type="entry name" value="PbH1"/>
</dbReference>
<keyword evidence="2" id="KW-1015">Disulfide bond</keyword>
<dbReference type="Proteomes" id="UP000178240">
    <property type="component" value="Unassembled WGS sequence"/>
</dbReference>
<evidence type="ECO:0000256" key="2">
    <source>
        <dbReference type="ARBA" id="ARBA00023157"/>
    </source>
</evidence>
<organism evidence="6 7">
    <name type="scientific">Candidatus Buchananbacteria bacterium RIFCSPHIGHO2_01_FULL_44_11</name>
    <dbReference type="NCBI Taxonomy" id="1797535"/>
    <lineage>
        <taxon>Bacteria</taxon>
        <taxon>Candidatus Buchananiibacteriota</taxon>
    </lineage>
</organism>
<dbReference type="Gene3D" id="2.160.20.10">
    <property type="entry name" value="Single-stranded right-handed beta-helix, Pectin lyase-like"/>
    <property type="match status" value="2"/>
</dbReference>
<dbReference type="NCBIfam" id="NF041518">
    <property type="entry name" value="choice_anch_Q"/>
    <property type="match status" value="1"/>
</dbReference>
<dbReference type="SMART" id="SM00560">
    <property type="entry name" value="LamGL"/>
    <property type="match status" value="1"/>
</dbReference>
<dbReference type="InterPro" id="IPR059226">
    <property type="entry name" value="Choice_anch_Q_dom"/>
</dbReference>
<dbReference type="SMART" id="SM00710">
    <property type="entry name" value="PbH1"/>
    <property type="match status" value="6"/>
</dbReference>
<comment type="caution">
    <text evidence="6">The sequence shown here is derived from an EMBL/GenBank/DDBJ whole genome shotgun (WGS) entry which is preliminary data.</text>
</comment>
<dbReference type="Gene3D" id="2.60.120.200">
    <property type="match status" value="1"/>
</dbReference>
<protein>
    <recommendedName>
        <fullName evidence="5">LamG-like jellyroll fold domain-containing protein</fullName>
    </recommendedName>
</protein>
<dbReference type="InterPro" id="IPR039448">
    <property type="entry name" value="Beta_helix"/>
</dbReference>
<keyword evidence="4" id="KW-1133">Transmembrane helix</keyword>
<dbReference type="InterPro" id="IPR012334">
    <property type="entry name" value="Pectin_lyas_fold"/>
</dbReference>
<dbReference type="Pfam" id="PF13229">
    <property type="entry name" value="Beta_helix"/>
    <property type="match status" value="1"/>
</dbReference>
<gene>
    <name evidence="6" type="ORF">A2744_03820</name>
</gene>
<dbReference type="EMBL" id="MHIE01000003">
    <property type="protein sequence ID" value="OGY46546.1"/>
    <property type="molecule type" value="Genomic_DNA"/>
</dbReference>
<dbReference type="InterPro" id="IPR006558">
    <property type="entry name" value="LamG-like"/>
</dbReference>
<keyword evidence="4" id="KW-0812">Transmembrane</keyword>
<evidence type="ECO:0000313" key="6">
    <source>
        <dbReference type="EMBL" id="OGY46546.1"/>
    </source>
</evidence>
<dbReference type="SUPFAM" id="SSF49899">
    <property type="entry name" value="Concanavalin A-like lectins/glucanases"/>
    <property type="match status" value="1"/>
</dbReference>
<evidence type="ECO:0000313" key="7">
    <source>
        <dbReference type="Proteomes" id="UP000178240"/>
    </source>
</evidence>
<dbReference type="InterPro" id="IPR011050">
    <property type="entry name" value="Pectin_lyase_fold/virulence"/>
</dbReference>
<keyword evidence="4" id="KW-0472">Membrane</keyword>
<feature type="transmembrane region" description="Helical" evidence="4">
    <location>
        <begin position="21"/>
        <end position="46"/>
    </location>
</feature>
<dbReference type="PANTHER" id="PTHR42535:SF2">
    <property type="entry name" value="CHROMOSOME UNDETERMINED SCAFFOLD_146, WHOLE GENOME SHOTGUN SEQUENCE"/>
    <property type="match status" value="1"/>
</dbReference>
<reference evidence="6 7" key="1">
    <citation type="journal article" date="2016" name="Nat. Commun.">
        <title>Thousands of microbial genomes shed light on interconnected biogeochemical processes in an aquifer system.</title>
        <authorList>
            <person name="Anantharaman K."/>
            <person name="Brown C.T."/>
            <person name="Hug L.A."/>
            <person name="Sharon I."/>
            <person name="Castelle C.J."/>
            <person name="Probst A.J."/>
            <person name="Thomas B.C."/>
            <person name="Singh A."/>
            <person name="Wilkins M.J."/>
            <person name="Karaoz U."/>
            <person name="Brodie E.L."/>
            <person name="Williams K.H."/>
            <person name="Hubbard S.S."/>
            <person name="Banfield J.F."/>
        </authorList>
    </citation>
    <scope>NUCLEOTIDE SEQUENCE [LARGE SCALE GENOMIC DNA]</scope>
</reference>
<dbReference type="InterPro" id="IPR013320">
    <property type="entry name" value="ConA-like_dom_sf"/>
</dbReference>
<sequence>MRFFFFSRENTNHPVILSSRVIYLVYSTVFAVIIMTLSLLLAVVYYPLPILYAQTDGLAAAWSLDGNANDSVGPNHGTVSGATLTAGHDDTANGAYSFNGTSDYINLGSSKFGLDQTNEMTLALWVKVAGDSPTVYRDPIIGRSEYARPFALNYYPAGNRIESVIRLPSSVSFFSTTNLSLNQWYHLALTYKDGSAILYINGAQDASTPAAGALGFGSSASDVTLLGAGSTAVSSGHFNGAIDEVRIYNRSLSASEIQSLYSGSTPTPPPACTENWNCDPWSTCTNDTQTRVCADANSCGTTTNRPALSQSCTVSCTENWSCTDWSICTNSSQTRTCTDANNCGTTTNRPALSQSCTVTPSPVSADCTSSAVRCVDDTAGSTQEYLTIQAAVNAAIAGDTVLVYPGTYRESVKAKSGVKIQSQTEHAAVLDGAEALVGGWTQVDASIWRHSLPVGTSPLSANVFQGNQRLHLASEPELPASDIEDFSLYWTVPAGTATTITDTRIGTYGLSLIGAYALVWRQTSNTVAIVPVLSVAGNTATISNATETSEYALANDIRFINQPGEYAIRDNTLYVYPFNSSDLDSITRSVRLSGFDVRGTTGVTIEGFTIQKFTGQGNGVNAYSSSSARTSDLVVRNNLCRFGGTLADTVGTIQVVYADRVTIEGNRTEDNTRSQGVSVGLADQIDVLNNEITGAGGTTIYFGTVTNSRIIGNWIVDNASAHGNGITVYQDSHDVVVANNYVQNSNIALTLSSVQRIWVINNVLDAPTERLNASLGIWAGTNSNFWIINNWMKAMLHTSNIPGIIFINNLMFPYTAKSGETMINNIQYSVNGDSTLYDLTTHRLVANSRAIDAGANPAAYLPAGFDFTKDLDGNQRLVNSLYDIGPYEYNSGQPSTPPPTQCTESWSCAAWSACLNGTQTRTCTDVNSCGTTVSRPVLSQSCTVTPPVCTPSWSCTSWTSCSVASAQSRVCTDLNACGVTTGKPTESQACTYTPPISNCTSVWSCTAFAACSPSGTHGRACTDLHNCNTDSGKPVESQACTYTAPAGGGGGGGGGGTNYTPAPTAGGGAAGSGTTVPPSNPTSPLPDVGLGNVPVTTTQDLDGDSLTNDQEIQYNTDPQNWDTDFDSYSDGQEVANNFDPLNPPVIININTALVNRLKGYILLQVQQNGEAWYVHPVDGKRYYLRNGNVAYQIMRFLSLGITDQDLSTIATDTEVARNNALTRRLKGYILLQVQRHGEAWYVNPFDSKRYYMKDGAVAYSLMRFHSLGITNADLEKIPIGTLRGED</sequence>
<name>A0A1G1Y3Z1_9BACT</name>
<dbReference type="Pfam" id="PF13385">
    <property type="entry name" value="Laminin_G_3"/>
    <property type="match status" value="1"/>
</dbReference>
<evidence type="ECO:0000256" key="1">
    <source>
        <dbReference type="ARBA" id="ARBA00022729"/>
    </source>
</evidence>
<keyword evidence="1" id="KW-0732">Signal</keyword>
<evidence type="ECO:0000256" key="4">
    <source>
        <dbReference type="SAM" id="Phobius"/>
    </source>
</evidence>
<dbReference type="STRING" id="1797535.A2744_03820"/>
<evidence type="ECO:0000256" key="3">
    <source>
        <dbReference type="SAM" id="MobiDB-lite"/>
    </source>
</evidence>